<evidence type="ECO:0000313" key="1">
    <source>
        <dbReference type="EMBL" id="MBE0370132.1"/>
    </source>
</evidence>
<keyword evidence="2" id="KW-1185">Reference proteome</keyword>
<reference evidence="1 2" key="1">
    <citation type="submission" date="2015-03" db="EMBL/GenBank/DDBJ databases">
        <title>Genome sequence of Pseudoalteromonas aurantia.</title>
        <authorList>
            <person name="Xie B.-B."/>
            <person name="Rong J.-C."/>
            <person name="Qin Q.-L."/>
            <person name="Zhang Y.-Z."/>
        </authorList>
    </citation>
    <scope>NUCLEOTIDE SEQUENCE [LARGE SCALE GENOMIC DNA]</scope>
    <source>
        <strain evidence="1 2">208</strain>
    </source>
</reference>
<name>A0ABR9EH26_9GAMM</name>
<protein>
    <submittedName>
        <fullName evidence="1">Uncharacterized protein</fullName>
    </submittedName>
</protein>
<dbReference type="EMBL" id="AQGV01000015">
    <property type="protein sequence ID" value="MBE0370132.1"/>
    <property type="molecule type" value="Genomic_DNA"/>
</dbReference>
<gene>
    <name evidence="1" type="ORF">PAUR_b0093</name>
</gene>
<dbReference type="Proteomes" id="UP000615755">
    <property type="component" value="Unassembled WGS sequence"/>
</dbReference>
<proteinExistence type="predicted"/>
<evidence type="ECO:0000313" key="2">
    <source>
        <dbReference type="Proteomes" id="UP000615755"/>
    </source>
</evidence>
<sequence>MQMVFFQKRCLYVCSLLMTALSWWAEFYLKQYVEEKNGYF</sequence>
<organism evidence="1 2">
    <name type="scientific">Pseudoalteromonas aurantia 208</name>
    <dbReference type="NCBI Taxonomy" id="1314867"/>
    <lineage>
        <taxon>Bacteria</taxon>
        <taxon>Pseudomonadati</taxon>
        <taxon>Pseudomonadota</taxon>
        <taxon>Gammaproteobacteria</taxon>
        <taxon>Alteromonadales</taxon>
        <taxon>Pseudoalteromonadaceae</taxon>
        <taxon>Pseudoalteromonas</taxon>
    </lineage>
</organism>
<accession>A0ABR9EH26</accession>
<comment type="caution">
    <text evidence="1">The sequence shown here is derived from an EMBL/GenBank/DDBJ whole genome shotgun (WGS) entry which is preliminary data.</text>
</comment>